<dbReference type="Proteomes" id="UP000008952">
    <property type="component" value="Unassembled WGS sequence"/>
</dbReference>
<dbReference type="AlphaFoldDB" id="J0QTH2"/>
<dbReference type="PANTHER" id="PTHR36505:SF1">
    <property type="entry name" value="BLR1072 PROTEIN"/>
    <property type="match status" value="1"/>
</dbReference>
<name>J0QTH2_9HYPH</name>
<evidence type="ECO:0000313" key="3">
    <source>
        <dbReference type="EMBL" id="EJF89201.1"/>
    </source>
</evidence>
<feature type="signal peptide" evidence="1">
    <location>
        <begin position="1"/>
        <end position="20"/>
    </location>
</feature>
<proteinExistence type="predicted"/>
<dbReference type="OrthoDB" id="7818259at2"/>
<dbReference type="PATRIC" id="fig|1094558.3.peg.1881"/>
<dbReference type="Gene3D" id="2.30.30.240">
    <property type="entry name" value="PRC-barrel domain"/>
    <property type="match status" value="1"/>
</dbReference>
<dbReference type="InterPro" id="IPR027275">
    <property type="entry name" value="PRC-brl_dom"/>
</dbReference>
<dbReference type="STRING" id="1094558.ME5_01752"/>
<reference evidence="3 4" key="1">
    <citation type="submission" date="2012-03" db="EMBL/GenBank/DDBJ databases">
        <title>The Genome Sequence of Bartonella tamiae Th239.</title>
        <authorList>
            <consortium name="The Broad Institute Genome Sequencing Platform"/>
            <consortium name="The Broad Institute Genome Sequencing Center for Infectious Disease"/>
            <person name="Feldgarden M."/>
            <person name="Kirby J."/>
            <person name="Kosoy M."/>
            <person name="Birtles R."/>
            <person name="Probert W.S."/>
            <person name="Chiaraviglio L."/>
            <person name="Young S.K."/>
            <person name="Zeng Q."/>
            <person name="Gargeya S."/>
            <person name="Fitzgerald M."/>
            <person name="Haas B."/>
            <person name="Abouelleil A."/>
            <person name="Alvarado L."/>
            <person name="Arachchi H.M."/>
            <person name="Berlin A."/>
            <person name="Chapman S.B."/>
            <person name="Gearin G."/>
            <person name="Goldberg J."/>
            <person name="Griggs A."/>
            <person name="Gujja S."/>
            <person name="Hansen M."/>
            <person name="Heiman D."/>
            <person name="Howarth C."/>
            <person name="Larimer J."/>
            <person name="Lui A."/>
            <person name="MacDonald P.J.P."/>
            <person name="McCowen C."/>
            <person name="Montmayeur A."/>
            <person name="Murphy C."/>
            <person name="Neiman D."/>
            <person name="Pearson M."/>
            <person name="Priest M."/>
            <person name="Roberts A."/>
            <person name="Saif S."/>
            <person name="Shea T."/>
            <person name="Sisk P."/>
            <person name="Stolte C."/>
            <person name="Sykes S."/>
            <person name="Wortman J."/>
            <person name="Nusbaum C."/>
            <person name="Birren B."/>
        </authorList>
    </citation>
    <scope>NUCLEOTIDE SEQUENCE [LARGE SCALE GENOMIC DNA]</scope>
    <source>
        <strain evidence="3 4">Th239</strain>
    </source>
</reference>
<dbReference type="HOGENOM" id="CLU_091638_2_2_5"/>
<organism evidence="3 4">
    <name type="scientific">Bartonella tamiae Th239</name>
    <dbReference type="NCBI Taxonomy" id="1094558"/>
    <lineage>
        <taxon>Bacteria</taxon>
        <taxon>Pseudomonadati</taxon>
        <taxon>Pseudomonadota</taxon>
        <taxon>Alphaproteobacteria</taxon>
        <taxon>Hyphomicrobiales</taxon>
        <taxon>Bartonellaceae</taxon>
        <taxon>Bartonella</taxon>
    </lineage>
</organism>
<dbReference type="RefSeq" id="WP_008040365.1">
    <property type="nucleotide sequence ID" value="NZ_JH725147.1"/>
</dbReference>
<dbReference type="eggNOG" id="COG1873">
    <property type="taxonomic scope" value="Bacteria"/>
</dbReference>
<sequence length="147" mass="15732">MKKIALIAMMTTACAGVAFAQAPTAPTTPSTAYSTAQTDHATNDMAALYVTPTKTDFVASSLINTKVLNLQDETIGEIKDVVIQKNEIEGIVIGVGGFLGVGERYVVVDPSTIRMTNDNGSWKVITNATKASLESAPEFKYEGRWDL</sequence>
<keyword evidence="1" id="KW-0732">Signal</keyword>
<evidence type="ECO:0000313" key="4">
    <source>
        <dbReference type="Proteomes" id="UP000008952"/>
    </source>
</evidence>
<dbReference type="SUPFAM" id="SSF50346">
    <property type="entry name" value="PRC-barrel domain"/>
    <property type="match status" value="1"/>
</dbReference>
<feature type="domain" description="PRC-barrel" evidence="2">
    <location>
        <begin position="57"/>
        <end position="131"/>
    </location>
</feature>
<dbReference type="PANTHER" id="PTHR36505">
    <property type="entry name" value="BLR1072 PROTEIN"/>
    <property type="match status" value="1"/>
</dbReference>
<feature type="chain" id="PRO_5003738216" description="PRC-barrel domain-containing protein" evidence="1">
    <location>
        <begin position="21"/>
        <end position="147"/>
    </location>
</feature>
<evidence type="ECO:0000256" key="1">
    <source>
        <dbReference type="SAM" id="SignalP"/>
    </source>
</evidence>
<keyword evidence="4" id="KW-1185">Reference proteome</keyword>
<comment type="caution">
    <text evidence="3">The sequence shown here is derived from an EMBL/GenBank/DDBJ whole genome shotgun (WGS) entry which is preliminary data.</text>
</comment>
<gene>
    <name evidence="3" type="ORF">ME5_01752</name>
</gene>
<accession>J0QTH2</accession>
<dbReference type="EMBL" id="AIMB01000008">
    <property type="protein sequence ID" value="EJF89201.1"/>
    <property type="molecule type" value="Genomic_DNA"/>
</dbReference>
<dbReference type="Pfam" id="PF05239">
    <property type="entry name" value="PRC"/>
    <property type="match status" value="1"/>
</dbReference>
<dbReference type="InterPro" id="IPR011033">
    <property type="entry name" value="PRC_barrel-like_sf"/>
</dbReference>
<protein>
    <recommendedName>
        <fullName evidence="2">PRC-barrel domain-containing protein</fullName>
    </recommendedName>
</protein>
<evidence type="ECO:0000259" key="2">
    <source>
        <dbReference type="Pfam" id="PF05239"/>
    </source>
</evidence>